<accession>A0A699ZYQ9</accession>
<dbReference type="PANTHER" id="PTHR43042:SF3">
    <property type="entry name" value="RIBOSOMAL RNA LARGE SUBUNIT METHYLTRANSFERASE YWBD-RELATED"/>
    <property type="match status" value="1"/>
</dbReference>
<sequence length="109" mass="11402">VIADWLLGRLSPTGLTSVYLKHASGSTQGRGRLLAGSPLAAGRPLVFVENGVSFQVDVVAGQKTGFFLDQRDNRALLGSLCRPCAAFPSGPTVLNVFGYTGGFSVYAGR</sequence>
<reference evidence="5 6" key="1">
    <citation type="submission" date="2020-02" db="EMBL/GenBank/DDBJ databases">
        <title>Draft genome sequence of Haematococcus lacustris strain NIES-144.</title>
        <authorList>
            <person name="Morimoto D."/>
            <person name="Nakagawa S."/>
            <person name="Yoshida T."/>
            <person name="Sawayama S."/>
        </authorList>
    </citation>
    <scope>NUCLEOTIDE SEQUENCE [LARGE SCALE GENOMIC DNA]</scope>
    <source>
        <strain evidence="5 6">NIES-144</strain>
    </source>
</reference>
<evidence type="ECO:0000256" key="2">
    <source>
        <dbReference type="ARBA" id="ARBA00022679"/>
    </source>
</evidence>
<dbReference type="EMBL" id="BLLF01001776">
    <property type="protein sequence ID" value="GFH21192.1"/>
    <property type="molecule type" value="Genomic_DNA"/>
</dbReference>
<dbReference type="InterPro" id="IPR019614">
    <property type="entry name" value="SAM-dep_methyl-trfase"/>
</dbReference>
<comment type="caution">
    <text evidence="5">The sequence shown here is derived from an EMBL/GenBank/DDBJ whole genome shotgun (WGS) entry which is preliminary data.</text>
</comment>
<dbReference type="Pfam" id="PF10672">
    <property type="entry name" value="Methyltrans_SAM"/>
    <property type="match status" value="1"/>
</dbReference>
<gene>
    <name evidence="5" type="ORF">HaLaN_18444</name>
</gene>
<keyword evidence="2" id="KW-0808">Transferase</keyword>
<evidence type="ECO:0000256" key="1">
    <source>
        <dbReference type="ARBA" id="ARBA00022603"/>
    </source>
</evidence>
<feature type="non-terminal residue" evidence="5">
    <location>
        <position position="1"/>
    </location>
</feature>
<dbReference type="SUPFAM" id="SSF53335">
    <property type="entry name" value="S-adenosyl-L-methionine-dependent methyltransferases"/>
    <property type="match status" value="1"/>
</dbReference>
<keyword evidence="1" id="KW-0489">Methyltransferase</keyword>
<evidence type="ECO:0000256" key="3">
    <source>
        <dbReference type="ARBA" id="ARBA00022691"/>
    </source>
</evidence>
<feature type="domain" description="S-adenosylmethionine-dependent methyltransferase" evidence="4">
    <location>
        <begin position="33"/>
        <end position="107"/>
    </location>
</feature>
<dbReference type="GO" id="GO:0032259">
    <property type="term" value="P:methylation"/>
    <property type="evidence" value="ECO:0007669"/>
    <property type="project" value="UniProtKB-KW"/>
</dbReference>
<evidence type="ECO:0000313" key="5">
    <source>
        <dbReference type="EMBL" id="GFH21192.1"/>
    </source>
</evidence>
<organism evidence="5 6">
    <name type="scientific">Haematococcus lacustris</name>
    <name type="common">Green alga</name>
    <name type="synonym">Haematococcus pluvialis</name>
    <dbReference type="NCBI Taxonomy" id="44745"/>
    <lineage>
        <taxon>Eukaryota</taxon>
        <taxon>Viridiplantae</taxon>
        <taxon>Chlorophyta</taxon>
        <taxon>core chlorophytes</taxon>
        <taxon>Chlorophyceae</taxon>
        <taxon>CS clade</taxon>
        <taxon>Chlamydomonadales</taxon>
        <taxon>Haematococcaceae</taxon>
        <taxon>Haematococcus</taxon>
    </lineage>
</organism>
<dbReference type="PANTHER" id="PTHR43042">
    <property type="entry name" value="SAM-DEPENDENT METHYLTRANSFERASE"/>
    <property type="match status" value="1"/>
</dbReference>
<dbReference type="Proteomes" id="UP000485058">
    <property type="component" value="Unassembled WGS sequence"/>
</dbReference>
<dbReference type="GO" id="GO:0008168">
    <property type="term" value="F:methyltransferase activity"/>
    <property type="evidence" value="ECO:0007669"/>
    <property type="project" value="UniProtKB-KW"/>
</dbReference>
<keyword evidence="6" id="KW-1185">Reference proteome</keyword>
<name>A0A699ZYQ9_HAELA</name>
<protein>
    <recommendedName>
        <fullName evidence="4">S-adenosylmethionine-dependent methyltransferase domain-containing protein</fullName>
    </recommendedName>
</protein>
<proteinExistence type="predicted"/>
<dbReference type="AlphaFoldDB" id="A0A699ZYQ9"/>
<dbReference type="Gene3D" id="3.40.50.150">
    <property type="entry name" value="Vaccinia Virus protein VP39"/>
    <property type="match status" value="1"/>
</dbReference>
<keyword evidence="3" id="KW-0949">S-adenosyl-L-methionine</keyword>
<evidence type="ECO:0000259" key="4">
    <source>
        <dbReference type="Pfam" id="PF10672"/>
    </source>
</evidence>
<dbReference type="InterPro" id="IPR029063">
    <property type="entry name" value="SAM-dependent_MTases_sf"/>
</dbReference>
<evidence type="ECO:0000313" key="6">
    <source>
        <dbReference type="Proteomes" id="UP000485058"/>
    </source>
</evidence>